<comment type="caution">
    <text evidence="1">The sequence shown here is derived from an EMBL/GenBank/DDBJ whole genome shotgun (WGS) entry which is preliminary data.</text>
</comment>
<keyword evidence="2" id="KW-1185">Reference proteome</keyword>
<protein>
    <submittedName>
        <fullName evidence="1">Uncharacterized protein</fullName>
    </submittedName>
</protein>
<accession>A0A401SWB5</accession>
<gene>
    <name evidence="1" type="ORF">chiPu_0013160</name>
</gene>
<dbReference type="EMBL" id="BEZZ01000623">
    <property type="protein sequence ID" value="GCC34685.1"/>
    <property type="molecule type" value="Genomic_DNA"/>
</dbReference>
<proteinExistence type="predicted"/>
<reference evidence="1 2" key="1">
    <citation type="journal article" date="2018" name="Nat. Ecol. Evol.">
        <title>Shark genomes provide insights into elasmobranch evolution and the origin of vertebrates.</title>
        <authorList>
            <person name="Hara Y"/>
            <person name="Yamaguchi K"/>
            <person name="Onimaru K"/>
            <person name="Kadota M"/>
            <person name="Koyanagi M"/>
            <person name="Keeley SD"/>
            <person name="Tatsumi K"/>
            <person name="Tanaka K"/>
            <person name="Motone F"/>
            <person name="Kageyama Y"/>
            <person name="Nozu R"/>
            <person name="Adachi N"/>
            <person name="Nishimura O"/>
            <person name="Nakagawa R"/>
            <person name="Tanegashima C"/>
            <person name="Kiyatake I"/>
            <person name="Matsumoto R"/>
            <person name="Murakumo K"/>
            <person name="Nishida K"/>
            <person name="Terakita A"/>
            <person name="Kuratani S"/>
            <person name="Sato K"/>
            <person name="Hyodo S Kuraku.S."/>
        </authorList>
    </citation>
    <scope>NUCLEOTIDE SEQUENCE [LARGE SCALE GENOMIC DNA]</scope>
</reference>
<dbReference type="AlphaFoldDB" id="A0A401SWB5"/>
<sequence>MTSSRRAALRDVTTPPDGPDVSCGVTTYAERPVRGRRGRGLILVVLCTPEEHHHRPGEQERFTSLLSGGQCSSVASQACDWLQLKNPKTVARQLFDPEAPGAILSLKNVSSFNLCLSKFYDCLHFRCFWQHLPCPTMCPLEYFI</sequence>
<name>A0A401SWB5_CHIPU</name>
<evidence type="ECO:0000313" key="1">
    <source>
        <dbReference type="EMBL" id="GCC34685.1"/>
    </source>
</evidence>
<dbReference type="Proteomes" id="UP000287033">
    <property type="component" value="Unassembled WGS sequence"/>
</dbReference>
<evidence type="ECO:0000313" key="2">
    <source>
        <dbReference type="Proteomes" id="UP000287033"/>
    </source>
</evidence>
<organism evidence="1 2">
    <name type="scientific">Chiloscyllium punctatum</name>
    <name type="common">Brownbanded bambooshark</name>
    <name type="synonym">Hemiscyllium punctatum</name>
    <dbReference type="NCBI Taxonomy" id="137246"/>
    <lineage>
        <taxon>Eukaryota</taxon>
        <taxon>Metazoa</taxon>
        <taxon>Chordata</taxon>
        <taxon>Craniata</taxon>
        <taxon>Vertebrata</taxon>
        <taxon>Chondrichthyes</taxon>
        <taxon>Elasmobranchii</taxon>
        <taxon>Galeomorphii</taxon>
        <taxon>Galeoidea</taxon>
        <taxon>Orectolobiformes</taxon>
        <taxon>Hemiscylliidae</taxon>
        <taxon>Chiloscyllium</taxon>
    </lineage>
</organism>